<proteinExistence type="predicted"/>
<gene>
    <name evidence="2" type="ORF">SAMN06265338_102395</name>
</gene>
<keyword evidence="3" id="KW-1185">Reference proteome</keyword>
<evidence type="ECO:0000313" key="3">
    <source>
        <dbReference type="Proteomes" id="UP000198418"/>
    </source>
</evidence>
<evidence type="ECO:0000313" key="2">
    <source>
        <dbReference type="EMBL" id="SNB66142.1"/>
    </source>
</evidence>
<organism evidence="2 3">
    <name type="scientific">Rhodoblastus acidophilus</name>
    <name type="common">Rhodopseudomonas acidophila</name>
    <dbReference type="NCBI Taxonomy" id="1074"/>
    <lineage>
        <taxon>Bacteria</taxon>
        <taxon>Pseudomonadati</taxon>
        <taxon>Pseudomonadota</taxon>
        <taxon>Alphaproteobacteria</taxon>
        <taxon>Hyphomicrobiales</taxon>
        <taxon>Rhodoblastaceae</taxon>
        <taxon>Rhodoblastus</taxon>
    </lineage>
</organism>
<dbReference type="Proteomes" id="UP000198418">
    <property type="component" value="Unassembled WGS sequence"/>
</dbReference>
<dbReference type="RefSeq" id="WP_088519902.1">
    <property type="nucleotide sequence ID" value="NZ_FYDG01000002.1"/>
</dbReference>
<evidence type="ECO:0008006" key="4">
    <source>
        <dbReference type="Google" id="ProtNLM"/>
    </source>
</evidence>
<accession>A0A212R2A9</accession>
<feature type="compositionally biased region" description="Low complexity" evidence="1">
    <location>
        <begin position="52"/>
        <end position="67"/>
    </location>
</feature>
<feature type="region of interest" description="Disordered" evidence="1">
    <location>
        <begin position="43"/>
        <end position="67"/>
    </location>
</feature>
<dbReference type="EMBL" id="FYDG01000002">
    <property type="protein sequence ID" value="SNB66142.1"/>
    <property type="molecule type" value="Genomic_DNA"/>
</dbReference>
<dbReference type="AlphaFoldDB" id="A0A212R2A9"/>
<evidence type="ECO:0000256" key="1">
    <source>
        <dbReference type="SAM" id="MobiDB-lite"/>
    </source>
</evidence>
<protein>
    <recommendedName>
        <fullName evidence="4">Oxaloacetate decarboxylase, gamma chain</fullName>
    </recommendedName>
</protein>
<sequence>MDLETLKLSLGAVAALLVLSFAGARLIRFLRWVETSEIARQQAEAAERGKAARAAAPAPAPAAPRVEAPGVPAHHVAAIAAAVAACGYRVVHIADAGAGHAWAAEGRWLHQTSHHTH</sequence>
<reference evidence="3" key="1">
    <citation type="submission" date="2017-06" db="EMBL/GenBank/DDBJ databases">
        <authorList>
            <person name="Varghese N."/>
            <person name="Submissions S."/>
        </authorList>
    </citation>
    <scope>NUCLEOTIDE SEQUENCE [LARGE SCALE GENOMIC DNA]</scope>
    <source>
        <strain evidence="3">DSM 137</strain>
    </source>
</reference>
<name>A0A212R2A9_RHOAC</name>